<dbReference type="Proteomes" id="UP000014978">
    <property type="component" value="Unassembled WGS sequence"/>
</dbReference>
<evidence type="ECO:0000313" key="1">
    <source>
        <dbReference type="EMBL" id="EPR78441.1"/>
    </source>
</evidence>
<evidence type="ECO:0000313" key="2">
    <source>
        <dbReference type="Proteomes" id="UP000014978"/>
    </source>
</evidence>
<dbReference type="HOGENOM" id="CLU_1499874_0_0_1"/>
<dbReference type="InParanoid" id="S7W6L9"/>
<keyword evidence="2" id="KW-1185">Reference proteome</keyword>
<organism evidence="1 2">
    <name type="scientific">Spraguea lophii (strain 42_110)</name>
    <name type="common">Microsporidian parasite</name>
    <dbReference type="NCBI Taxonomy" id="1358809"/>
    <lineage>
        <taxon>Eukaryota</taxon>
        <taxon>Fungi</taxon>
        <taxon>Fungi incertae sedis</taxon>
        <taxon>Microsporidia</taxon>
        <taxon>Spragueidae</taxon>
        <taxon>Spraguea</taxon>
    </lineage>
</organism>
<sequence>IEEIYNKIYSDNYNDVYGIINYLKYYDNCISIQLNIKNNKYKNTCKDVIDNYSSIYYNDYRKYNRNNHTHINNGNLTYTNPKDISNNYNNKIIITIDSISFGSILLLSSLNIYNLSEEHIIYSLKSKDWRMVKEVSVYIKKYIIECKDISYIVYLEDILYKCKHLGLVYSVGQDIIELYN</sequence>
<feature type="non-terminal residue" evidence="1">
    <location>
        <position position="1"/>
    </location>
</feature>
<protein>
    <submittedName>
        <fullName evidence="1">Uncharacterized protein</fullName>
    </submittedName>
</protein>
<comment type="caution">
    <text evidence="1">The sequence shown here is derived from an EMBL/GenBank/DDBJ whole genome shotgun (WGS) entry which is preliminary data.</text>
</comment>
<feature type="non-terminal residue" evidence="1">
    <location>
        <position position="180"/>
    </location>
</feature>
<dbReference type="AlphaFoldDB" id="S7W6L9"/>
<name>S7W6L9_SPRLO</name>
<gene>
    <name evidence="1" type="ORF">SLOPH_1155</name>
</gene>
<accession>S7W6L9</accession>
<reference evidence="2" key="1">
    <citation type="journal article" date="2013" name="PLoS Genet.">
        <title>The genome of Spraguea lophii and the basis of host-microsporidian interactions.</title>
        <authorList>
            <person name="Campbell S.E."/>
            <person name="Williams T.A."/>
            <person name="Yousuf A."/>
            <person name="Soanes D.M."/>
            <person name="Paszkiewicz K.H."/>
            <person name="Williams B.A.P."/>
        </authorList>
    </citation>
    <scope>NUCLEOTIDE SEQUENCE [LARGE SCALE GENOMIC DNA]</scope>
    <source>
        <strain evidence="2">42_110</strain>
    </source>
</reference>
<dbReference type="VEuPathDB" id="MicrosporidiaDB:SLOPH_1155"/>
<proteinExistence type="predicted"/>
<dbReference type="EMBL" id="ATCN01000785">
    <property type="protein sequence ID" value="EPR78441.1"/>
    <property type="molecule type" value="Genomic_DNA"/>
</dbReference>